<dbReference type="Pfam" id="PF04114">
    <property type="entry name" value="Gaa1"/>
    <property type="match status" value="2"/>
</dbReference>
<reference evidence="3 4" key="1">
    <citation type="submission" date="2020-03" db="EMBL/GenBank/DDBJ databases">
        <title>FDA dAtabase for Regulatory Grade micrObial Sequences (FDA-ARGOS): Supporting development and validation of Infectious Disease Dx tests.</title>
        <authorList>
            <person name="Campos J."/>
            <person name="Goldberg B."/>
            <person name="Tallon L."/>
            <person name="Sadzewicz L."/>
            <person name="Vavikolanu K."/>
            <person name="Mehta A."/>
            <person name="Aluvathingal J."/>
            <person name="Nadendla S."/>
            <person name="Nandy P."/>
            <person name="Geyer C."/>
            <person name="Yan Y."/>
            <person name="Sichtig H."/>
        </authorList>
    </citation>
    <scope>NUCLEOTIDE SEQUENCE [LARGE SCALE GENOMIC DNA]</scope>
    <source>
        <strain evidence="3 4">FDAARGOS_656</strain>
    </source>
</reference>
<dbReference type="GO" id="GO:0016255">
    <property type="term" value="P:attachment of GPI anchor to protein"/>
    <property type="evidence" value="ECO:0007669"/>
    <property type="project" value="TreeGrafter"/>
</dbReference>
<dbReference type="SUPFAM" id="SSF50978">
    <property type="entry name" value="WD40 repeat-like"/>
    <property type="match status" value="1"/>
</dbReference>
<keyword evidence="1" id="KW-0472">Membrane</keyword>
<name>A0A8H6F393_CANAX</name>
<protein>
    <submittedName>
        <fullName evidence="3">Gaa1-like, GPI transamidase component family protein</fullName>
    </submittedName>
</protein>
<keyword evidence="1" id="KW-1133">Transmembrane helix</keyword>
<dbReference type="InterPro" id="IPR036322">
    <property type="entry name" value="WD40_repeat_dom_sf"/>
</dbReference>
<feature type="transmembrane region" description="Helical" evidence="1">
    <location>
        <begin position="631"/>
        <end position="657"/>
    </location>
</feature>
<dbReference type="PANTHER" id="PTHR13304:SF0">
    <property type="entry name" value="GLYCOSYLPHOSPHATIDYLINOSITOL ANCHOR ATTACHMENT 1 PROTEIN"/>
    <property type="match status" value="1"/>
</dbReference>
<evidence type="ECO:0000313" key="4">
    <source>
        <dbReference type="Proteomes" id="UP000536275"/>
    </source>
</evidence>
<feature type="domain" description="Anaphase-promoting complex subunit 4-like WD40" evidence="2">
    <location>
        <begin position="25"/>
        <end position="107"/>
    </location>
</feature>
<organism evidence="3 4">
    <name type="scientific">Candida albicans</name>
    <name type="common">Yeast</name>
    <dbReference type="NCBI Taxonomy" id="5476"/>
    <lineage>
        <taxon>Eukaryota</taxon>
        <taxon>Fungi</taxon>
        <taxon>Dikarya</taxon>
        <taxon>Ascomycota</taxon>
        <taxon>Saccharomycotina</taxon>
        <taxon>Pichiomycetes</taxon>
        <taxon>Debaryomycetaceae</taxon>
        <taxon>Candida/Lodderomyces clade</taxon>
        <taxon>Candida</taxon>
    </lineage>
</organism>
<dbReference type="InterPro" id="IPR015943">
    <property type="entry name" value="WD40/YVTN_repeat-like_dom_sf"/>
</dbReference>
<evidence type="ECO:0000313" key="3">
    <source>
        <dbReference type="EMBL" id="KAF6069029.1"/>
    </source>
</evidence>
<dbReference type="Pfam" id="PF12894">
    <property type="entry name" value="ANAPC4_WD40"/>
    <property type="match status" value="1"/>
</dbReference>
<dbReference type="InterPro" id="IPR024977">
    <property type="entry name" value="Apc4-like_WD40_dom"/>
</dbReference>
<evidence type="ECO:0000259" key="2">
    <source>
        <dbReference type="Pfam" id="PF12894"/>
    </source>
</evidence>
<feature type="transmembrane region" description="Helical" evidence="1">
    <location>
        <begin position="686"/>
        <end position="708"/>
    </location>
</feature>
<evidence type="ECO:0000256" key="1">
    <source>
        <dbReference type="SAM" id="Phobius"/>
    </source>
</evidence>
<dbReference type="AlphaFoldDB" id="A0A8H6F393"/>
<dbReference type="GO" id="GO:0042765">
    <property type="term" value="C:GPI-anchor transamidase complex"/>
    <property type="evidence" value="ECO:0007669"/>
    <property type="project" value="InterPro"/>
</dbReference>
<feature type="transmembrane region" description="Helical" evidence="1">
    <location>
        <begin position="714"/>
        <end position="735"/>
    </location>
</feature>
<dbReference type="Proteomes" id="UP000536275">
    <property type="component" value="Unassembled WGS sequence"/>
</dbReference>
<gene>
    <name evidence="3" type="ORF">FOB64_003664</name>
</gene>
<feature type="transmembrane region" description="Helical" evidence="1">
    <location>
        <begin position="782"/>
        <end position="805"/>
    </location>
</feature>
<accession>A0A8H6F393</accession>
<comment type="caution">
    <text evidence="3">The sequence shown here is derived from an EMBL/GenBank/DDBJ whole genome shotgun (WGS) entry which is preliminary data.</text>
</comment>
<proteinExistence type="predicted"/>
<dbReference type="InterPro" id="IPR007246">
    <property type="entry name" value="Gaa1"/>
</dbReference>
<dbReference type="PANTHER" id="PTHR13304">
    <property type="entry name" value="GLYCOSYLPHOSPHATIDYLINOSITOL ANCHOR ATTACHMENT 1 PROTEIN"/>
    <property type="match status" value="1"/>
</dbReference>
<sequence length="813" mass="91700">MKPMVTTLYNGKLPLALADPNGIFTWCPHLNLIFIAMNKMSIWCYRMNGERIYSINNKSIVKHIAFYREYFCLSGTDNLIKIYDSNNGQLVKVLPQEFDGVEFVGWNGTDELDYLVVSDGKRMAITFNQLLTVDWECEMSVQQQLNGDLFNQVFIWDLQTERQQVSQFLVWTKSIIDMLNDQECDIAYSTTDVLCFINGALTKSVMLKYFDIKGVPETPMTNISMDLTTIGEYHRSRVEVEVLQNISLPSVYTNLKLAQWEEVVVTYQQGNALVIANVDGVVSTVQDVKVKKLGLVPKAIAILPRLSLLVAALSVLWLVTLPQDGNYRNVYISENALMPAQANSYFRESEWNIVRGYREEIGKMEEWSVADRNEVIASWLVDSGLQISYHENGFANNTLYAIMHAPRGENTEAMALVVPWTNSDNEYNEGAMSLAVALARYFTKMSIWSKNIIFVFPETGHRPLRSWVEAYHTVLDDTAGSIEAAIIMEYGKNGDYFEYYDMFYEGLNGQLPNLDLLNTANVMTYHEQIPCAMQGMSDRVINYSTRLQTLFRGILKLTLVGLTDEVHGCEAFSGWQIQAFTIKARGTEGKDVTQFGRIVDSTFRSVNNLLEKFHQSFFFYLMLSPKHFVSIGTYLPSAVLLAVSYALSSVSAVVVAGFDFRKLYFVVVVEIACAILAFVPVNQVMLVAISAAAFSLISIALLAVALLITALLIVHFALAFSIGILALPLTFVPTLMKNKSRLTPFCLAVSNPFFVIFVAGKVLGHPELFDRLVTAWSDIQCWTWFIVVLGWFPAWVIITLSYCGYKPVKEKSE</sequence>
<feature type="transmembrane region" description="Helical" evidence="1">
    <location>
        <begin position="663"/>
        <end position="679"/>
    </location>
</feature>
<dbReference type="EMBL" id="JABWAD010000049">
    <property type="protein sequence ID" value="KAF6069029.1"/>
    <property type="molecule type" value="Genomic_DNA"/>
</dbReference>
<keyword evidence="1" id="KW-0812">Transmembrane</keyword>
<feature type="transmembrane region" description="Helical" evidence="1">
    <location>
        <begin position="742"/>
        <end position="762"/>
    </location>
</feature>
<dbReference type="Gene3D" id="2.130.10.10">
    <property type="entry name" value="YVTN repeat-like/Quinoprotein amine dehydrogenase"/>
    <property type="match status" value="1"/>
</dbReference>